<dbReference type="AlphaFoldDB" id="A0A2J7QS66"/>
<evidence type="ECO:0000256" key="8">
    <source>
        <dbReference type="ARBA" id="ARBA00022771"/>
    </source>
</evidence>
<dbReference type="InterPro" id="IPR025799">
    <property type="entry name" value="Arg_MeTrfase"/>
</dbReference>
<dbReference type="Pfam" id="PF22528">
    <property type="entry name" value="PRMT_C"/>
    <property type="match status" value="1"/>
</dbReference>
<dbReference type="InterPro" id="IPR055135">
    <property type="entry name" value="PRMT_dom"/>
</dbReference>
<dbReference type="EC" id="2.1.1.319" evidence="2"/>
<evidence type="ECO:0000256" key="1">
    <source>
        <dbReference type="ARBA" id="ARBA00004514"/>
    </source>
</evidence>
<dbReference type="SUPFAM" id="SSF53335">
    <property type="entry name" value="S-adenosyl-L-methionine-dependent methyltransferases"/>
    <property type="match status" value="1"/>
</dbReference>
<dbReference type="Pfam" id="PF06325">
    <property type="entry name" value="PrmA"/>
    <property type="match status" value="1"/>
</dbReference>
<dbReference type="GO" id="GO:0042054">
    <property type="term" value="F:histone methyltransferase activity"/>
    <property type="evidence" value="ECO:0007669"/>
    <property type="project" value="TreeGrafter"/>
</dbReference>
<dbReference type="PROSITE" id="PS51678">
    <property type="entry name" value="SAM_MT_PRMT"/>
    <property type="match status" value="1"/>
</dbReference>
<keyword evidence="13" id="KW-0175">Coiled coil</keyword>
<dbReference type="SUPFAM" id="SSF57667">
    <property type="entry name" value="beta-beta-alpha zinc fingers"/>
    <property type="match status" value="1"/>
</dbReference>
<comment type="catalytic activity">
    <reaction evidence="11">
        <text>L-arginyl-[protein] + S-adenosyl-L-methionine = N(omega)-methyl-L-arginyl-[protein] + S-adenosyl-L-homocysteine + H(+)</text>
        <dbReference type="Rhea" id="RHEA:48100"/>
        <dbReference type="Rhea" id="RHEA-COMP:10532"/>
        <dbReference type="Rhea" id="RHEA-COMP:11990"/>
        <dbReference type="ChEBI" id="CHEBI:15378"/>
        <dbReference type="ChEBI" id="CHEBI:29965"/>
        <dbReference type="ChEBI" id="CHEBI:57856"/>
        <dbReference type="ChEBI" id="CHEBI:59789"/>
        <dbReference type="ChEBI" id="CHEBI:65280"/>
    </reaction>
    <physiologicalReaction direction="left-to-right" evidence="11">
        <dbReference type="Rhea" id="RHEA:48101"/>
    </physiologicalReaction>
</comment>
<dbReference type="STRING" id="105785.A0A2J7QS66"/>
<sequence>MAGRESVPVRCYGSDSSDSEDDCDWKECDVKEDETEHPECLFCPQVYGSMSEVISHCAVDHSFDLVKLKKSFNMDCYGYIKLVNYIRTHHPDASLVMSAIEPIWENEEYLKPVKSDDPWLMYDFEDIELPSSVTVPEISSSTNFNVTAEDGLVTLSEQHFAELQRMIQHLTLQIREKDSELKTMTENVEKMRHITQELVADGRNEADSASPAHCIKAIKMECDEGYFNTYSHFGIHHEMLSDHVRTSSYRDALLHNTALWKDKTVLDLGCGTGILSMFAASAGAQKVIAIDQSDIIYHAMDIARENKLSDKIQLLKGRIEDTELPQKCVDIIVSEWMGYFLLFEGMLDSVIYARDHHLTEGGLLLPNRCSISMIGLADTDRHAELVEFWTDVYGYRMTCLKHEVVQEATIEVVPANKVITSTCVLTELDLSTCSTSSLDFSSELKLEAITDGSITAFVGYFDVFFDLPRPVSFSTGPHATPTHWKQTVFLLEEPIIVQQGDVLTGTVTCQRARRDVRALSVTISVPGRKLKFNLT</sequence>
<feature type="domain" description="Protein arginine N-methyltransferase 3-like C2H2 zinc finger" evidence="15">
    <location>
        <begin position="69"/>
        <end position="112"/>
    </location>
</feature>
<dbReference type="GO" id="GO:0008270">
    <property type="term" value="F:zinc ion binding"/>
    <property type="evidence" value="ECO:0007669"/>
    <property type="project" value="UniProtKB-KW"/>
</dbReference>
<dbReference type="Gene3D" id="3.40.50.150">
    <property type="entry name" value="Vaccinia Virus protein VP39"/>
    <property type="match status" value="1"/>
</dbReference>
<evidence type="ECO:0000256" key="10">
    <source>
        <dbReference type="ARBA" id="ARBA00047384"/>
    </source>
</evidence>
<reference evidence="17 18" key="1">
    <citation type="submission" date="2017-12" db="EMBL/GenBank/DDBJ databases">
        <title>Hemimetabolous genomes reveal molecular basis of termite eusociality.</title>
        <authorList>
            <person name="Harrison M.C."/>
            <person name="Jongepier E."/>
            <person name="Robertson H.M."/>
            <person name="Arning N."/>
            <person name="Bitard-Feildel T."/>
            <person name="Chao H."/>
            <person name="Childers C.P."/>
            <person name="Dinh H."/>
            <person name="Doddapaneni H."/>
            <person name="Dugan S."/>
            <person name="Gowin J."/>
            <person name="Greiner C."/>
            <person name="Han Y."/>
            <person name="Hu H."/>
            <person name="Hughes D.S.T."/>
            <person name="Huylmans A.-K."/>
            <person name="Kemena C."/>
            <person name="Kremer L.P.M."/>
            <person name="Lee S.L."/>
            <person name="Lopez-Ezquerra A."/>
            <person name="Mallet L."/>
            <person name="Monroy-Kuhn J.M."/>
            <person name="Moser A."/>
            <person name="Murali S.C."/>
            <person name="Muzny D.M."/>
            <person name="Otani S."/>
            <person name="Piulachs M.-D."/>
            <person name="Poelchau M."/>
            <person name="Qu J."/>
            <person name="Schaub F."/>
            <person name="Wada-Katsumata A."/>
            <person name="Worley K.C."/>
            <person name="Xie Q."/>
            <person name="Ylla G."/>
            <person name="Poulsen M."/>
            <person name="Gibbs R.A."/>
            <person name="Schal C."/>
            <person name="Richards S."/>
            <person name="Belles X."/>
            <person name="Korb J."/>
            <person name="Bornberg-Bauer E."/>
        </authorList>
    </citation>
    <scope>NUCLEOTIDE SEQUENCE [LARGE SCALE GENOMIC DNA]</scope>
    <source>
        <tissue evidence="17">Whole body</tissue>
    </source>
</reference>
<dbReference type="PANTHER" id="PTHR11006">
    <property type="entry name" value="PROTEIN ARGININE N-METHYLTRANSFERASE"/>
    <property type="match status" value="1"/>
</dbReference>
<gene>
    <name evidence="17" type="ORF">B7P43_G04075</name>
</gene>
<dbReference type="CDD" id="cd02440">
    <property type="entry name" value="AdoMet_MTases"/>
    <property type="match status" value="1"/>
</dbReference>
<evidence type="ECO:0000259" key="16">
    <source>
        <dbReference type="Pfam" id="PF22528"/>
    </source>
</evidence>
<dbReference type="EMBL" id="NEVH01011878">
    <property type="protein sequence ID" value="PNF31441.1"/>
    <property type="molecule type" value="Genomic_DNA"/>
</dbReference>
<feature type="coiled-coil region" evidence="13">
    <location>
        <begin position="160"/>
        <end position="187"/>
    </location>
</feature>
<accession>A0A2J7QS66</accession>
<dbReference type="GO" id="GO:0005829">
    <property type="term" value="C:cytosol"/>
    <property type="evidence" value="ECO:0007669"/>
    <property type="project" value="UniProtKB-SubCell"/>
</dbReference>
<feature type="region of interest" description="Disordered" evidence="14">
    <location>
        <begin position="1"/>
        <end position="22"/>
    </location>
</feature>
<name>A0A2J7QS66_9NEOP</name>
<keyword evidence="4 12" id="KW-0489">Methyltransferase</keyword>
<keyword evidence="6 12" id="KW-0949">S-adenosyl-L-methionine</keyword>
<dbReference type="FunFam" id="3.40.50.150:FF:000003">
    <property type="entry name" value="Blast:Protein arginine N-methyltransferase 1"/>
    <property type="match status" value="1"/>
</dbReference>
<evidence type="ECO:0000256" key="4">
    <source>
        <dbReference type="ARBA" id="ARBA00022603"/>
    </source>
</evidence>
<protein>
    <recommendedName>
        <fullName evidence="2">type I protein arginine methyltransferase</fullName>
        <ecNumber evidence="2">2.1.1.319</ecNumber>
    </recommendedName>
</protein>
<keyword evidence="3" id="KW-0963">Cytoplasm</keyword>
<dbReference type="GO" id="GO:0005634">
    <property type="term" value="C:nucleus"/>
    <property type="evidence" value="ECO:0007669"/>
    <property type="project" value="TreeGrafter"/>
</dbReference>
<proteinExistence type="predicted"/>
<evidence type="ECO:0000313" key="18">
    <source>
        <dbReference type="Proteomes" id="UP000235965"/>
    </source>
</evidence>
<dbReference type="PANTHER" id="PTHR11006:SF53">
    <property type="entry name" value="PROTEIN ARGININE N-METHYLTRANSFERASE 3"/>
    <property type="match status" value="1"/>
</dbReference>
<dbReference type="GO" id="GO:0032259">
    <property type="term" value="P:methylation"/>
    <property type="evidence" value="ECO:0007669"/>
    <property type="project" value="UniProtKB-KW"/>
</dbReference>
<evidence type="ECO:0000256" key="13">
    <source>
        <dbReference type="SAM" id="Coils"/>
    </source>
</evidence>
<comment type="caution">
    <text evidence="17">The sequence shown here is derived from an EMBL/GenBank/DDBJ whole genome shotgun (WGS) entry which is preliminary data.</text>
</comment>
<evidence type="ECO:0000313" key="17">
    <source>
        <dbReference type="EMBL" id="PNF31441.1"/>
    </source>
</evidence>
<keyword evidence="18" id="KW-1185">Reference proteome</keyword>
<comment type="catalytic activity">
    <reaction evidence="10">
        <text>L-arginyl-[protein] + 2 S-adenosyl-L-methionine = N(omega),N(omega)-dimethyl-L-arginyl-[protein] + 2 S-adenosyl-L-homocysteine + 2 H(+)</text>
        <dbReference type="Rhea" id="RHEA:48096"/>
        <dbReference type="Rhea" id="RHEA-COMP:10532"/>
        <dbReference type="Rhea" id="RHEA-COMP:11991"/>
        <dbReference type="ChEBI" id="CHEBI:15378"/>
        <dbReference type="ChEBI" id="CHEBI:29965"/>
        <dbReference type="ChEBI" id="CHEBI:57856"/>
        <dbReference type="ChEBI" id="CHEBI:59789"/>
        <dbReference type="ChEBI" id="CHEBI:61897"/>
        <dbReference type="EC" id="2.1.1.319"/>
    </reaction>
    <physiologicalReaction direction="left-to-right" evidence="10">
        <dbReference type="Rhea" id="RHEA:48097"/>
    </physiologicalReaction>
</comment>
<evidence type="ECO:0000256" key="12">
    <source>
        <dbReference type="PROSITE-ProRule" id="PRU01015"/>
    </source>
</evidence>
<evidence type="ECO:0000256" key="9">
    <source>
        <dbReference type="ARBA" id="ARBA00022833"/>
    </source>
</evidence>
<evidence type="ECO:0000256" key="2">
    <source>
        <dbReference type="ARBA" id="ARBA00011925"/>
    </source>
</evidence>
<dbReference type="Pfam" id="PF21137">
    <property type="entry name" value="ANM3_C2H2_Zf"/>
    <property type="match status" value="1"/>
</dbReference>
<comment type="subcellular location">
    <subcellularLocation>
        <location evidence="1">Cytoplasm</location>
        <location evidence="1">Cytosol</location>
    </subcellularLocation>
</comment>
<evidence type="ECO:0000256" key="11">
    <source>
        <dbReference type="ARBA" id="ARBA00049303"/>
    </source>
</evidence>
<dbReference type="InParanoid" id="A0A2J7QS66"/>
<dbReference type="InterPro" id="IPR049482">
    <property type="entry name" value="ANM3-like_C2H2_Zf"/>
</dbReference>
<dbReference type="GO" id="GO:0035242">
    <property type="term" value="F:protein-arginine omega-N asymmetric methyltransferase activity"/>
    <property type="evidence" value="ECO:0007669"/>
    <property type="project" value="UniProtKB-EC"/>
</dbReference>
<dbReference type="FunCoup" id="A0A2J7QS66">
    <property type="interactions" value="1053"/>
</dbReference>
<evidence type="ECO:0000256" key="3">
    <source>
        <dbReference type="ARBA" id="ARBA00022490"/>
    </source>
</evidence>
<evidence type="ECO:0000259" key="15">
    <source>
        <dbReference type="Pfam" id="PF21137"/>
    </source>
</evidence>
<feature type="domain" description="Protein arginine N-methyltransferase" evidence="16">
    <location>
        <begin position="373"/>
        <end position="524"/>
    </location>
</feature>
<dbReference type="Proteomes" id="UP000235965">
    <property type="component" value="Unassembled WGS sequence"/>
</dbReference>
<evidence type="ECO:0000256" key="14">
    <source>
        <dbReference type="SAM" id="MobiDB-lite"/>
    </source>
</evidence>
<keyword evidence="9" id="KW-0862">Zinc</keyword>
<organism evidence="17 18">
    <name type="scientific">Cryptotermes secundus</name>
    <dbReference type="NCBI Taxonomy" id="105785"/>
    <lineage>
        <taxon>Eukaryota</taxon>
        <taxon>Metazoa</taxon>
        <taxon>Ecdysozoa</taxon>
        <taxon>Arthropoda</taxon>
        <taxon>Hexapoda</taxon>
        <taxon>Insecta</taxon>
        <taxon>Pterygota</taxon>
        <taxon>Neoptera</taxon>
        <taxon>Polyneoptera</taxon>
        <taxon>Dictyoptera</taxon>
        <taxon>Blattodea</taxon>
        <taxon>Blattoidea</taxon>
        <taxon>Termitoidae</taxon>
        <taxon>Kalotermitidae</taxon>
        <taxon>Cryptotermitinae</taxon>
        <taxon>Cryptotermes</taxon>
    </lineage>
</organism>
<evidence type="ECO:0000256" key="5">
    <source>
        <dbReference type="ARBA" id="ARBA00022679"/>
    </source>
</evidence>
<keyword evidence="7" id="KW-0479">Metal-binding</keyword>
<dbReference type="InterPro" id="IPR036236">
    <property type="entry name" value="Znf_C2H2_sf"/>
</dbReference>
<keyword evidence="8" id="KW-0863">Zinc-finger</keyword>
<dbReference type="InterPro" id="IPR029063">
    <property type="entry name" value="SAM-dependent_MTases_sf"/>
</dbReference>
<evidence type="ECO:0000256" key="6">
    <source>
        <dbReference type="ARBA" id="ARBA00022691"/>
    </source>
</evidence>
<evidence type="ECO:0000256" key="7">
    <source>
        <dbReference type="ARBA" id="ARBA00022723"/>
    </source>
</evidence>
<dbReference type="OrthoDB" id="7848332at2759"/>
<keyword evidence="5 12" id="KW-0808">Transferase</keyword>
<dbReference type="Gene3D" id="2.70.160.11">
    <property type="entry name" value="Hnrnp arginine n-methyltransferase1"/>
    <property type="match status" value="1"/>
</dbReference>